<dbReference type="NCBIfam" id="TIGR04396">
    <property type="entry name" value="surf_polysacc"/>
    <property type="match status" value="1"/>
</dbReference>
<evidence type="ECO:0000313" key="1">
    <source>
        <dbReference type="EMBL" id="MEZ7195932.1"/>
    </source>
</evidence>
<gene>
    <name evidence="1" type="ORF">AB6M95_04160</name>
</gene>
<dbReference type="EMBL" id="JBGLYH010000007">
    <property type="protein sequence ID" value="MEZ7195932.1"/>
    <property type="molecule type" value="Genomic_DNA"/>
</dbReference>
<evidence type="ECO:0000313" key="2">
    <source>
        <dbReference type="Proteomes" id="UP001568698"/>
    </source>
</evidence>
<protein>
    <submittedName>
        <fullName evidence="1">Surface carbohydrate biosynthesis protein</fullName>
    </submittedName>
</protein>
<keyword evidence="2" id="KW-1185">Reference proteome</keyword>
<sequence>MLCAIPLEIAVRELNGMLYQSLHLAAKGMPTLIGERMVNEYVVGCGKPVLYFDSDQSVGINETILRDGGVVFNVNPEGMHVAQEQQTLDNFTRIAHCVSLICTWGERQVRDLRSVFPEEVHDRIRATGYPPFDLIQPRFKPLHENPAIIEEHGRDYVLINTSFAYANNIMGFERYMKMLSRMDEWKIYADPEYLAIQQGIHDHQKLMLDAVVDLAAKLSGFFPERHVIIRPHPGEDASFYSDRLAGLKNVFVEKKGTAREWIASAGFVIHHDCTTGMEALLMGCPVIQYRPHYNKRAMAPIMPSLGVKTTNPDEVADVIRSGSMPEETRQAQLEILAPYLANSVDSAAQTIAGLAAEYGKDRETWLPAPLGAWESAKCWRKYVSKLLRARQPGKNGRKVRYALNKFPRISLEEISRLLERLRRCEPGLPEVAVKQLCLNTFLITPRD</sequence>
<proteinExistence type="predicted"/>
<reference evidence="1 2" key="1">
    <citation type="submission" date="2024-08" db="EMBL/GenBank/DDBJ databases">
        <title>Sulfate-reducing bacteria isolated from formation water of the oil field in Kazakhstan and description of Pseudodesulfovibrio sp.</title>
        <authorList>
            <person name="Bidzhieva S.K."/>
            <person name="Tourova T.P."/>
            <person name="Grouzdev D.S."/>
            <person name="Beletsky A.V."/>
            <person name="Sokolova D.S."/>
            <person name="Samigullina S.R."/>
            <person name="Poltaraus A.B."/>
            <person name="Avtukh A.N."/>
            <person name="Tereshina V.M."/>
            <person name="Zhaparov N.S."/>
            <person name="Mardanov A.V."/>
            <person name="Nazina T.N."/>
        </authorList>
    </citation>
    <scope>NUCLEOTIDE SEQUENCE [LARGE SCALE GENOMIC DNA]</scope>
    <source>
        <strain evidence="1 2">9FUS</strain>
    </source>
</reference>
<dbReference type="Proteomes" id="UP001568698">
    <property type="component" value="Unassembled WGS sequence"/>
</dbReference>
<comment type="caution">
    <text evidence="1">The sequence shown here is derived from an EMBL/GenBank/DDBJ whole genome shotgun (WGS) entry which is preliminary data.</text>
</comment>
<dbReference type="RefSeq" id="WP_371385475.1">
    <property type="nucleotide sequence ID" value="NZ_JBGLYH010000007.1"/>
</dbReference>
<dbReference type="InterPro" id="IPR030906">
    <property type="entry name" value="Surf_polysacc"/>
</dbReference>
<name>A0ABV4JYZ2_9BACT</name>
<organism evidence="1 2">
    <name type="scientific">Pseudodesulfovibrio karagichevae</name>
    <dbReference type="NCBI Taxonomy" id="3239305"/>
    <lineage>
        <taxon>Bacteria</taxon>
        <taxon>Pseudomonadati</taxon>
        <taxon>Thermodesulfobacteriota</taxon>
        <taxon>Desulfovibrionia</taxon>
        <taxon>Desulfovibrionales</taxon>
        <taxon>Desulfovibrionaceae</taxon>
    </lineage>
</organism>
<accession>A0ABV4JYZ2</accession>